<feature type="region of interest" description="Disordered" evidence="1">
    <location>
        <begin position="1"/>
        <end position="94"/>
    </location>
</feature>
<dbReference type="InterPro" id="IPR013783">
    <property type="entry name" value="Ig-like_fold"/>
</dbReference>
<feature type="compositionally biased region" description="Basic and acidic residues" evidence="1">
    <location>
        <begin position="66"/>
        <end position="78"/>
    </location>
</feature>
<dbReference type="AlphaFoldDB" id="A0AA39IGX5"/>
<feature type="region of interest" description="Disordered" evidence="1">
    <location>
        <begin position="200"/>
        <end position="225"/>
    </location>
</feature>
<dbReference type="EMBL" id="JAUCMV010000001">
    <property type="protein sequence ID" value="KAK0424148.1"/>
    <property type="molecule type" value="Genomic_DNA"/>
</dbReference>
<organism evidence="2 3">
    <name type="scientific">Steinernema hermaphroditum</name>
    <dbReference type="NCBI Taxonomy" id="289476"/>
    <lineage>
        <taxon>Eukaryota</taxon>
        <taxon>Metazoa</taxon>
        <taxon>Ecdysozoa</taxon>
        <taxon>Nematoda</taxon>
        <taxon>Chromadorea</taxon>
        <taxon>Rhabditida</taxon>
        <taxon>Tylenchina</taxon>
        <taxon>Panagrolaimomorpha</taxon>
        <taxon>Strongyloidoidea</taxon>
        <taxon>Steinernematidae</taxon>
        <taxon>Steinernema</taxon>
    </lineage>
</organism>
<feature type="compositionally biased region" description="Basic and acidic residues" evidence="1">
    <location>
        <begin position="212"/>
        <end position="223"/>
    </location>
</feature>
<name>A0AA39IGX5_9BILA</name>
<proteinExistence type="predicted"/>
<evidence type="ECO:0000256" key="1">
    <source>
        <dbReference type="SAM" id="MobiDB-lite"/>
    </source>
</evidence>
<reference evidence="2" key="1">
    <citation type="submission" date="2023-06" db="EMBL/GenBank/DDBJ databases">
        <title>Genomic analysis of the entomopathogenic nematode Steinernema hermaphroditum.</title>
        <authorList>
            <person name="Schwarz E.M."/>
            <person name="Heppert J.K."/>
            <person name="Baniya A."/>
            <person name="Schwartz H.T."/>
            <person name="Tan C.-H."/>
            <person name="Antoshechkin I."/>
            <person name="Sternberg P.W."/>
            <person name="Goodrich-Blair H."/>
            <person name="Dillman A.R."/>
        </authorList>
    </citation>
    <scope>NUCLEOTIDE SEQUENCE</scope>
    <source>
        <strain evidence="2">PS9179</strain>
        <tissue evidence="2">Whole animal</tissue>
    </source>
</reference>
<evidence type="ECO:0000313" key="3">
    <source>
        <dbReference type="Proteomes" id="UP001175271"/>
    </source>
</evidence>
<keyword evidence="3" id="KW-1185">Reference proteome</keyword>
<comment type="caution">
    <text evidence="2">The sequence shown here is derived from an EMBL/GenBank/DDBJ whole genome shotgun (WGS) entry which is preliminary data.</text>
</comment>
<evidence type="ECO:0008006" key="4">
    <source>
        <dbReference type="Google" id="ProtNLM"/>
    </source>
</evidence>
<gene>
    <name evidence="2" type="ORF">QR680_008514</name>
</gene>
<evidence type="ECO:0000313" key="2">
    <source>
        <dbReference type="EMBL" id="KAK0424148.1"/>
    </source>
</evidence>
<feature type="region of interest" description="Disordered" evidence="1">
    <location>
        <begin position="375"/>
        <end position="398"/>
    </location>
</feature>
<accession>A0AA39IGX5</accession>
<dbReference type="Proteomes" id="UP001175271">
    <property type="component" value="Unassembled WGS sequence"/>
</dbReference>
<protein>
    <recommendedName>
        <fullName evidence="4">Abnormal spindle-like microcephaly-associated protein ASH domain-containing protein</fullName>
    </recommendedName>
</protein>
<dbReference type="Gene3D" id="2.60.40.10">
    <property type="entry name" value="Immunoglobulins"/>
    <property type="match status" value="1"/>
</dbReference>
<feature type="compositionally biased region" description="Acidic residues" evidence="1">
    <location>
        <begin position="1"/>
        <end position="18"/>
    </location>
</feature>
<sequence length="728" mass="81589">MADDEFSDLDECDSYEENENLKEEENYEDEKETIGESGYSSSNRDCSRRLSRDSPPPQSTGSRALPRIDEEHSFDLRSRGPSFERQPLQTAFPRKVEEGGIQAVKNHIGFYTTLAQSKQDEFSMQNDTFQGDDDFGSFRSDALQAIEEEDRKHELSDKFNIPEGVPLNLRKENSWEPSILNGSSPVAHEAPRSRSILVERNRTPQQSPMKTNKNEISMRESPRRQANITNVGDASASFADSHFQSTPVAKRSSNGSSRVRKARDIFQENFFTGTDDSLQPSMILPGADESRMSKNMAPLSRAESVNNMTDSSSVVPSNSMIHEAIGASANASTFIAKIKAKREQRKADRSAKLSAIAPMLSKVDNVQGLERQLVHGSTSSLGSRPVSQASTVSRSINSHRVKEGTSALSCIRILSFGYAAVGDRVLRELEIENTTDGALSVGIHMLDNHAAEVFSMESNQIQIPPKTKYALKVFFNASKENQFYQCQLELKAINIVYKRRVDLQGFSGVACVEPLPECGLQTTKQGNNILKTSNHSTVEVKFANKGTRTAYVLLKTLSRFHDDVEEPNVVIEPSSRFLLSPKDKITVRLHSSSAPIGDFRLRVYWGEFGQKQRYKAYTKARGKEEKLYDNISFIGATFKGEDILDGQDEQKLQKCVHYGDQKNFFESIRVEDIPVVNRRNTGSRQSLNDDTDCSLYTTAMGEMTLRRGESVIDDRTRRFVNTSRFSSK</sequence>